<feature type="region of interest" description="Disordered" evidence="1">
    <location>
        <begin position="15"/>
        <end position="36"/>
    </location>
</feature>
<dbReference type="Proteomes" id="UP000194632">
    <property type="component" value="Unassembled WGS sequence"/>
</dbReference>
<evidence type="ECO:0000256" key="1">
    <source>
        <dbReference type="SAM" id="MobiDB-lite"/>
    </source>
</evidence>
<accession>A0A243QG87</accession>
<dbReference type="EMBL" id="NGFO01000002">
    <property type="protein sequence ID" value="OUC80763.1"/>
    <property type="molecule type" value="Genomic_DNA"/>
</dbReference>
<protein>
    <submittedName>
        <fullName evidence="2">Uncharacterized protein</fullName>
    </submittedName>
</protein>
<feature type="compositionally biased region" description="Low complexity" evidence="1">
    <location>
        <begin position="26"/>
        <end position="36"/>
    </location>
</feature>
<name>A0A243QG87_9ACTN</name>
<evidence type="ECO:0000313" key="3">
    <source>
        <dbReference type="Proteomes" id="UP000194632"/>
    </source>
</evidence>
<keyword evidence="3" id="KW-1185">Reference proteome</keyword>
<dbReference type="OrthoDB" id="4382059at2"/>
<evidence type="ECO:0000313" key="2">
    <source>
        <dbReference type="EMBL" id="OUC80763.1"/>
    </source>
</evidence>
<comment type="caution">
    <text evidence="2">The sequence shown here is derived from an EMBL/GenBank/DDBJ whole genome shotgun (WGS) entry which is preliminary data.</text>
</comment>
<reference evidence="2 3" key="1">
    <citation type="submission" date="2017-05" db="EMBL/GenBank/DDBJ databases">
        <title>Biotechnological potential of actinobacteria isolated from South African environments.</title>
        <authorList>
            <person name="Le Roes-Hill M."/>
            <person name="Prins A."/>
            <person name="Durrell K.A."/>
        </authorList>
    </citation>
    <scope>NUCLEOTIDE SEQUENCE [LARGE SCALE GENOMIC DNA]</scope>
    <source>
        <strain evidence="2">BS2</strain>
    </source>
</reference>
<dbReference type="AlphaFoldDB" id="A0A243QG87"/>
<dbReference type="STRING" id="417102.CA982_02920"/>
<proteinExistence type="predicted"/>
<gene>
    <name evidence="2" type="ORF">CA982_02920</name>
</gene>
<feature type="region of interest" description="Disordered" evidence="1">
    <location>
        <begin position="63"/>
        <end position="82"/>
    </location>
</feature>
<organism evidence="2 3">
    <name type="scientific">Gordonia lacunae</name>
    <dbReference type="NCBI Taxonomy" id="417102"/>
    <lineage>
        <taxon>Bacteria</taxon>
        <taxon>Bacillati</taxon>
        <taxon>Actinomycetota</taxon>
        <taxon>Actinomycetes</taxon>
        <taxon>Mycobacteriales</taxon>
        <taxon>Gordoniaceae</taxon>
        <taxon>Gordonia</taxon>
    </lineage>
</organism>
<sequence length="173" mass="18369">MLMSVLVVGVPAAATTGSPDAWAEPGGSVDSGSLDGVDPRDLDYGSLGGVDPRDLDFVGSIGGGVQPPRVQQCDEETRSGGRGVTETRYMLGRPGPTRFTLRYDTLDQADEIRVFYQGRLIHNTGYVGDNRNEGAGSARVVVPRGTESSVVVRVTGPEEGTRWEYTVYCPGSS</sequence>